<dbReference type="Proteomes" id="UP000054217">
    <property type="component" value="Unassembled WGS sequence"/>
</dbReference>
<dbReference type="InterPro" id="IPR000953">
    <property type="entry name" value="Chromo/chromo_shadow_dom"/>
</dbReference>
<dbReference type="GO" id="GO:0006338">
    <property type="term" value="P:chromatin remodeling"/>
    <property type="evidence" value="ECO:0007669"/>
    <property type="project" value="UniProtKB-ARBA"/>
</dbReference>
<keyword evidence="5" id="KW-1185">Reference proteome</keyword>
<dbReference type="InterPro" id="IPR023780">
    <property type="entry name" value="Chromo_domain"/>
</dbReference>
<dbReference type="InterPro" id="IPR051219">
    <property type="entry name" value="Heterochromatin_chromo-domain"/>
</dbReference>
<gene>
    <name evidence="4" type="ORF">M404DRAFT_22029</name>
</gene>
<dbReference type="PROSITE" id="PS50013">
    <property type="entry name" value="CHROMO_2"/>
    <property type="match status" value="1"/>
</dbReference>
<evidence type="ECO:0000313" key="4">
    <source>
        <dbReference type="EMBL" id="KIO09531.1"/>
    </source>
</evidence>
<evidence type="ECO:0000256" key="1">
    <source>
        <dbReference type="ARBA" id="ARBA00004123"/>
    </source>
</evidence>
<protein>
    <recommendedName>
        <fullName evidence="3">Chromo domain-containing protein</fullName>
    </recommendedName>
</protein>
<dbReference type="Pfam" id="PF00385">
    <property type="entry name" value="Chromo"/>
    <property type="match status" value="1"/>
</dbReference>
<organism evidence="4 5">
    <name type="scientific">Pisolithus tinctorius Marx 270</name>
    <dbReference type="NCBI Taxonomy" id="870435"/>
    <lineage>
        <taxon>Eukaryota</taxon>
        <taxon>Fungi</taxon>
        <taxon>Dikarya</taxon>
        <taxon>Basidiomycota</taxon>
        <taxon>Agaricomycotina</taxon>
        <taxon>Agaricomycetes</taxon>
        <taxon>Agaricomycetidae</taxon>
        <taxon>Boletales</taxon>
        <taxon>Sclerodermatineae</taxon>
        <taxon>Pisolithaceae</taxon>
        <taxon>Pisolithus</taxon>
    </lineage>
</organism>
<dbReference type="CDD" id="cd00024">
    <property type="entry name" value="CD_CSD"/>
    <property type="match status" value="1"/>
</dbReference>
<dbReference type="InParanoid" id="A0A0C3PLD6"/>
<proteinExistence type="predicted"/>
<dbReference type="AlphaFoldDB" id="A0A0C3PLD6"/>
<reference evidence="5" key="2">
    <citation type="submission" date="2015-01" db="EMBL/GenBank/DDBJ databases">
        <title>Evolutionary Origins and Diversification of the Mycorrhizal Mutualists.</title>
        <authorList>
            <consortium name="DOE Joint Genome Institute"/>
            <consortium name="Mycorrhizal Genomics Consortium"/>
            <person name="Kohler A."/>
            <person name="Kuo A."/>
            <person name="Nagy L.G."/>
            <person name="Floudas D."/>
            <person name="Copeland A."/>
            <person name="Barry K.W."/>
            <person name="Cichocki N."/>
            <person name="Veneault-Fourrey C."/>
            <person name="LaButti K."/>
            <person name="Lindquist E.A."/>
            <person name="Lipzen A."/>
            <person name="Lundell T."/>
            <person name="Morin E."/>
            <person name="Murat C."/>
            <person name="Riley R."/>
            <person name="Ohm R."/>
            <person name="Sun H."/>
            <person name="Tunlid A."/>
            <person name="Henrissat B."/>
            <person name="Grigoriev I.V."/>
            <person name="Hibbett D.S."/>
            <person name="Martin F."/>
        </authorList>
    </citation>
    <scope>NUCLEOTIDE SEQUENCE [LARGE SCALE GENOMIC DNA]</scope>
    <source>
        <strain evidence="5">Marx 270</strain>
    </source>
</reference>
<evidence type="ECO:0000313" key="5">
    <source>
        <dbReference type="Proteomes" id="UP000054217"/>
    </source>
</evidence>
<dbReference type="OrthoDB" id="433924at2759"/>
<dbReference type="SUPFAM" id="SSF54160">
    <property type="entry name" value="Chromo domain-like"/>
    <property type="match status" value="1"/>
</dbReference>
<dbReference type="PANTHER" id="PTHR22812">
    <property type="entry name" value="CHROMOBOX PROTEIN"/>
    <property type="match status" value="1"/>
</dbReference>
<feature type="domain" description="Chromo" evidence="3">
    <location>
        <begin position="22"/>
        <end position="83"/>
    </location>
</feature>
<comment type="subcellular location">
    <subcellularLocation>
        <location evidence="1">Nucleus</location>
    </subcellularLocation>
</comment>
<evidence type="ECO:0000259" key="3">
    <source>
        <dbReference type="PROSITE" id="PS50013"/>
    </source>
</evidence>
<dbReference type="InterPro" id="IPR016197">
    <property type="entry name" value="Chromo-like_dom_sf"/>
</dbReference>
<dbReference type="EMBL" id="KN831954">
    <property type="protein sequence ID" value="KIO09531.1"/>
    <property type="molecule type" value="Genomic_DNA"/>
</dbReference>
<accession>A0A0C3PLD6</accession>
<dbReference type="SMART" id="SM00298">
    <property type="entry name" value="CHROMO"/>
    <property type="match status" value="1"/>
</dbReference>
<keyword evidence="2" id="KW-0539">Nucleus</keyword>
<evidence type="ECO:0000256" key="2">
    <source>
        <dbReference type="ARBA" id="ARBA00023242"/>
    </source>
</evidence>
<dbReference type="Gene3D" id="2.40.50.40">
    <property type="match status" value="1"/>
</dbReference>
<reference evidence="4 5" key="1">
    <citation type="submission" date="2014-04" db="EMBL/GenBank/DDBJ databases">
        <authorList>
            <consortium name="DOE Joint Genome Institute"/>
            <person name="Kuo A."/>
            <person name="Kohler A."/>
            <person name="Costa M.D."/>
            <person name="Nagy L.G."/>
            <person name="Floudas D."/>
            <person name="Copeland A."/>
            <person name="Barry K.W."/>
            <person name="Cichocki N."/>
            <person name="Veneault-Fourrey C."/>
            <person name="LaButti K."/>
            <person name="Lindquist E.A."/>
            <person name="Lipzen A."/>
            <person name="Lundell T."/>
            <person name="Morin E."/>
            <person name="Murat C."/>
            <person name="Sun H."/>
            <person name="Tunlid A."/>
            <person name="Henrissat B."/>
            <person name="Grigoriev I.V."/>
            <person name="Hibbett D.S."/>
            <person name="Martin F."/>
            <person name="Nordberg H.P."/>
            <person name="Cantor M.N."/>
            <person name="Hua S.X."/>
        </authorList>
    </citation>
    <scope>NUCLEOTIDE SEQUENCE [LARGE SCALE GENOMIC DNA]</scope>
    <source>
        <strain evidence="4 5">Marx 270</strain>
    </source>
</reference>
<name>A0A0C3PLD6_PISTI</name>
<dbReference type="GO" id="GO:0005634">
    <property type="term" value="C:nucleus"/>
    <property type="evidence" value="ECO:0007669"/>
    <property type="project" value="UniProtKB-SubCell"/>
</dbReference>
<sequence>MREYGLAQPPPPPELVGDKNKWEVEAILKHKHVHKIKSSSKGASATLQQKYLYLVKWLSYPHSQNSWESEENLINAPEVLREYSSDYFDNDFHANIDEPYDPSRPYFDCYASTPPHLSEPPVCPRGTLCSPSPMVSTHSSRTGVYQPLHDSIASASCPYPYPVIRLVPASQRACKDTHKGKSPSPLPHAGPSYAAPSVAPADLSAPAVTPAAPSTTKWVAPEASIFLSYMRLLNDFECWESHSWRAGECYEHLRVLSKIFRSSEVIGKRMHDQVATAEASFEAHTYEDINKANSAILQETLKTQEAIVKIVHEDYGPSLISSFCAFLDQTPLNVVVHGLLPPMHQATSGRSSLPLDPHREEAWKVAGEETSVSQSVECW</sequence>
<dbReference type="HOGENOM" id="CLU_729809_0_0_1"/>